<evidence type="ECO:0000313" key="2">
    <source>
        <dbReference type="EMBL" id="KAF7682391.1"/>
    </source>
</evidence>
<proteinExistence type="predicted"/>
<keyword evidence="1" id="KW-1133">Transmembrane helix</keyword>
<dbReference type="AlphaFoldDB" id="A0A8H7BG21"/>
<name>A0A8H7BG21_9PLEO</name>
<evidence type="ECO:0000256" key="1">
    <source>
        <dbReference type="SAM" id="Phobius"/>
    </source>
</evidence>
<evidence type="ECO:0000313" key="3">
    <source>
        <dbReference type="Proteomes" id="UP000596902"/>
    </source>
</evidence>
<protein>
    <submittedName>
        <fullName evidence="2">Uncharacterized protein</fullName>
    </submittedName>
</protein>
<reference evidence="2" key="2">
    <citation type="submission" date="2020-08" db="EMBL/GenBank/DDBJ databases">
        <title>Draft Genome Sequence of Cumin Blight Pathogen Alternaria burnsii.</title>
        <authorList>
            <person name="Feng Z."/>
        </authorList>
    </citation>
    <scope>NUCLEOTIDE SEQUENCE</scope>
    <source>
        <strain evidence="2">CBS107.38</strain>
    </source>
</reference>
<accession>A0A8H7BG21</accession>
<keyword evidence="1" id="KW-0812">Transmembrane</keyword>
<feature type="transmembrane region" description="Helical" evidence="1">
    <location>
        <begin position="43"/>
        <end position="66"/>
    </location>
</feature>
<dbReference type="RefSeq" id="XP_038792270.1">
    <property type="nucleotide sequence ID" value="XM_038926414.1"/>
</dbReference>
<comment type="caution">
    <text evidence="2">The sequence shown here is derived from an EMBL/GenBank/DDBJ whole genome shotgun (WGS) entry which is preliminary data.</text>
</comment>
<dbReference type="Proteomes" id="UP000596902">
    <property type="component" value="Unassembled WGS sequence"/>
</dbReference>
<dbReference type="GeneID" id="62199592"/>
<keyword evidence="1" id="KW-0472">Membrane</keyword>
<dbReference type="EMBL" id="JAAABM010000001">
    <property type="protein sequence ID" value="KAF7682391.1"/>
    <property type="molecule type" value="Genomic_DNA"/>
</dbReference>
<keyword evidence="3" id="KW-1185">Reference proteome</keyword>
<gene>
    <name evidence="2" type="ORF">GT037_001367</name>
</gene>
<dbReference type="OrthoDB" id="407658at2759"/>
<organism evidence="2 3">
    <name type="scientific">Alternaria burnsii</name>
    <dbReference type="NCBI Taxonomy" id="1187904"/>
    <lineage>
        <taxon>Eukaryota</taxon>
        <taxon>Fungi</taxon>
        <taxon>Dikarya</taxon>
        <taxon>Ascomycota</taxon>
        <taxon>Pezizomycotina</taxon>
        <taxon>Dothideomycetes</taxon>
        <taxon>Pleosporomycetidae</taxon>
        <taxon>Pleosporales</taxon>
        <taxon>Pleosporineae</taxon>
        <taxon>Pleosporaceae</taxon>
        <taxon>Alternaria</taxon>
        <taxon>Alternaria sect. Alternaria</taxon>
    </lineage>
</organism>
<reference evidence="2" key="1">
    <citation type="submission" date="2020-01" db="EMBL/GenBank/DDBJ databases">
        <authorList>
            <person name="Feng Z.H.Z."/>
        </authorList>
    </citation>
    <scope>NUCLEOTIDE SEQUENCE</scope>
    <source>
        <strain evidence="2">CBS107.38</strain>
    </source>
</reference>
<sequence>MRDVPLDKLGATFPLHLKSSSTKATTMTPPSRSLRRYRHMNRLVFCFLMLIAGICVFFGCTTSNLISPNVLKVTKSPGLDSNSIFWMPTRKQEDWKIVKATVYYESGDKTQNARILALHDFHNECFKYETHTLRMPIVRGAVNKFLHLQSLIIKELQKPIEQRMEWIL</sequence>